<feature type="signal peptide" evidence="2">
    <location>
        <begin position="1"/>
        <end position="22"/>
    </location>
</feature>
<feature type="region of interest" description="Disordered" evidence="1">
    <location>
        <begin position="158"/>
        <end position="219"/>
    </location>
</feature>
<evidence type="ECO:0000313" key="4">
    <source>
        <dbReference type="Proteomes" id="UP000198729"/>
    </source>
</evidence>
<name>A0A1G5SD08_9PROT</name>
<keyword evidence="4" id="KW-1185">Reference proteome</keyword>
<dbReference type="AlphaFoldDB" id="A0A1G5SD08"/>
<sequence>MIKPFFSIALLLILGGCTTLSGYDGGSKFACKAPDGVSCSSMSGVYANAVQNNLPVLGKKGNPDNPPASRSNKDSKADDSYHPAGVEAQATSTIIGNAPRSGDPILIKPKLLRVWLAPWEDADGDLHDQSYIYMLADYGRWIIEHNRQRIIDEYRPTSLVSGRSPKDMDSEDSARTAGVRPFAPLPQPPQPTQYSAPPPSVPQQNTPLSQDDIYPEDRF</sequence>
<keyword evidence="3" id="KW-0449">Lipoprotein</keyword>
<proteinExistence type="predicted"/>
<dbReference type="STRING" id="51642.NSMM_330052"/>
<evidence type="ECO:0000256" key="2">
    <source>
        <dbReference type="SAM" id="SignalP"/>
    </source>
</evidence>
<dbReference type="PROSITE" id="PS51257">
    <property type="entry name" value="PROKAR_LIPOPROTEIN"/>
    <property type="match status" value="1"/>
</dbReference>
<keyword evidence="2" id="KW-0732">Signal</keyword>
<dbReference type="RefSeq" id="WP_090284969.1">
    <property type="nucleotide sequence ID" value="NZ_FMWO01000040.1"/>
</dbReference>
<feature type="region of interest" description="Disordered" evidence="1">
    <location>
        <begin position="56"/>
        <end position="83"/>
    </location>
</feature>
<accession>A0A1G5SD08</accession>
<feature type="compositionally biased region" description="Basic and acidic residues" evidence="1">
    <location>
        <begin position="71"/>
        <end position="81"/>
    </location>
</feature>
<dbReference type="Proteomes" id="UP000198729">
    <property type="component" value="Unassembled WGS sequence"/>
</dbReference>
<evidence type="ECO:0000256" key="1">
    <source>
        <dbReference type="SAM" id="MobiDB-lite"/>
    </source>
</evidence>
<evidence type="ECO:0000313" key="3">
    <source>
        <dbReference type="EMBL" id="SCZ85032.1"/>
    </source>
</evidence>
<dbReference type="InterPro" id="IPR014118">
    <property type="entry name" value="T4SS_TraV"/>
</dbReference>
<feature type="chain" id="PRO_5011769344" evidence="2">
    <location>
        <begin position="23"/>
        <end position="219"/>
    </location>
</feature>
<feature type="compositionally biased region" description="Pro residues" evidence="1">
    <location>
        <begin position="183"/>
        <end position="201"/>
    </location>
</feature>
<dbReference type="OrthoDB" id="5298305at2"/>
<dbReference type="EMBL" id="FMWO01000040">
    <property type="protein sequence ID" value="SCZ85032.1"/>
    <property type="molecule type" value="Genomic_DNA"/>
</dbReference>
<dbReference type="NCBIfam" id="TIGR02747">
    <property type="entry name" value="TraV"/>
    <property type="match status" value="1"/>
</dbReference>
<feature type="compositionally biased region" description="Basic and acidic residues" evidence="1">
    <location>
        <begin position="164"/>
        <end position="174"/>
    </location>
</feature>
<dbReference type="Pfam" id="PF09676">
    <property type="entry name" value="TraV"/>
    <property type="match status" value="1"/>
</dbReference>
<organism evidence="3 4">
    <name type="scientific">Nitrosomonas mobilis</name>
    <dbReference type="NCBI Taxonomy" id="51642"/>
    <lineage>
        <taxon>Bacteria</taxon>
        <taxon>Pseudomonadati</taxon>
        <taxon>Pseudomonadota</taxon>
        <taxon>Betaproteobacteria</taxon>
        <taxon>Nitrosomonadales</taxon>
        <taxon>Nitrosomonadaceae</taxon>
        <taxon>Nitrosomonas</taxon>
    </lineage>
</organism>
<gene>
    <name evidence="3" type="ORF">NSMM_330052</name>
</gene>
<protein>
    <submittedName>
        <fullName evidence="3">Membrane lipoprotein lipid attachment site</fullName>
    </submittedName>
</protein>
<reference evidence="3 4" key="1">
    <citation type="submission" date="2016-10" db="EMBL/GenBank/DDBJ databases">
        <authorList>
            <person name="de Groot N.N."/>
        </authorList>
    </citation>
    <scope>NUCLEOTIDE SEQUENCE [LARGE SCALE GENOMIC DNA]</scope>
    <source>
        <strain evidence="3">1</strain>
    </source>
</reference>